<dbReference type="RefSeq" id="XP_014523679.1">
    <property type="nucleotide sequence ID" value="XM_014668193.2"/>
</dbReference>
<comment type="similarity">
    <text evidence="1 2">Belongs to the AB hydrolase superfamily. Lipase family.</text>
</comment>
<evidence type="ECO:0000313" key="7">
    <source>
        <dbReference type="RefSeq" id="XP_014523679.1"/>
    </source>
</evidence>
<keyword evidence="2" id="KW-0442">Lipid degradation</keyword>
<dbReference type="PIRSF" id="PIRSF000862">
    <property type="entry name" value="Steryl_ester_lip"/>
    <property type="match status" value="1"/>
</dbReference>
<feature type="active site" description="Charge relay system" evidence="3">
    <location>
        <position position="347"/>
    </location>
</feature>
<dbReference type="InterPro" id="IPR025483">
    <property type="entry name" value="Lipase_euk"/>
</dbReference>
<feature type="domain" description="Partial AB-hydrolase lipase" evidence="5">
    <location>
        <begin position="47"/>
        <end position="102"/>
    </location>
</feature>
<keyword evidence="6" id="KW-1185">Reference proteome</keyword>
<evidence type="ECO:0000259" key="5">
    <source>
        <dbReference type="Pfam" id="PF04083"/>
    </source>
</evidence>
<keyword evidence="2" id="KW-0378">Hydrolase</keyword>
<proteinExistence type="inferred from homology"/>
<dbReference type="STRING" id="3916.A0A1S3W070"/>
<feature type="signal peptide" evidence="4">
    <location>
        <begin position="1"/>
        <end position="21"/>
    </location>
</feature>
<evidence type="ECO:0000256" key="2">
    <source>
        <dbReference type="PIRNR" id="PIRNR000862"/>
    </source>
</evidence>
<dbReference type="FunFam" id="3.40.50.1820:FF:000126">
    <property type="entry name" value="Lipase"/>
    <property type="match status" value="1"/>
</dbReference>
<feature type="active site" description="Charge relay system" evidence="3">
    <location>
        <position position="380"/>
    </location>
</feature>
<dbReference type="GeneID" id="106779976"/>
<dbReference type="InterPro" id="IPR006693">
    <property type="entry name" value="AB_hydrolase_lipase"/>
</dbReference>
<name>A0A1S3W070_VIGRR</name>
<dbReference type="KEGG" id="vra:106779976"/>
<evidence type="ECO:0000256" key="4">
    <source>
        <dbReference type="SAM" id="SignalP"/>
    </source>
</evidence>
<dbReference type="AlphaFoldDB" id="A0A1S3W070"/>
<evidence type="ECO:0000256" key="1">
    <source>
        <dbReference type="ARBA" id="ARBA00010701"/>
    </source>
</evidence>
<dbReference type="InterPro" id="IPR029058">
    <property type="entry name" value="AB_hydrolase_fold"/>
</dbReference>
<feature type="active site" description="Nucleophile" evidence="3">
    <location>
        <position position="177"/>
    </location>
</feature>
<reference evidence="7" key="1">
    <citation type="submission" date="2025-08" db="UniProtKB">
        <authorList>
            <consortium name="RefSeq"/>
        </authorList>
    </citation>
    <scope>IDENTIFICATION</scope>
    <source>
        <tissue evidence="7">Leaf</tissue>
    </source>
</reference>
<evidence type="ECO:0000313" key="6">
    <source>
        <dbReference type="Proteomes" id="UP000087766"/>
    </source>
</evidence>
<dbReference type="GO" id="GO:0016042">
    <property type="term" value="P:lipid catabolic process"/>
    <property type="evidence" value="ECO:0007669"/>
    <property type="project" value="UniProtKB-KW"/>
</dbReference>
<accession>A0A1S3W070</accession>
<gene>
    <name evidence="7" type="primary">LOC106779976</name>
</gene>
<dbReference type="Pfam" id="PF04083">
    <property type="entry name" value="Abhydro_lipase"/>
    <property type="match status" value="1"/>
</dbReference>
<dbReference type="Gene3D" id="3.40.50.1820">
    <property type="entry name" value="alpha/beta hydrolase"/>
    <property type="match status" value="1"/>
</dbReference>
<protein>
    <recommendedName>
        <fullName evidence="2">Lipase</fullName>
    </recommendedName>
</protein>
<sequence>MANTVVSLVSIALLCLTTAQGSTNFHGISSSVTDHDFHIDGICETAVETKGYQCEEHKVETDDGYILSLQRLPAGRSGHKADKPPVLLQHGLFCDALSWLINPPDEALGFILADNGYDVWISNTRGTKYSRSHRSLSPNDAAFWNWSWDELASYDLPALVKYVHNNTAQKIHYVGHSLGTLMAFTAFSRGQVLDRLRSAALLSPIAHMRQVNSPIARVFADTFLAEHLNFIGIGEFIPNGEGSTRLVEGICKTLRIDCSKPLAYFTGPNCCLNSTLLNSLLDHGLQSTATKNLIHLSQMIRTGNIAKYDYGNFLKNRQNYGESFPPPYDLTAIPKEFPLFVSYGGSDMLSEVNGVKLLLNDLKSHDANNLVVLFRKEYAHVDFFMATNVKQVIYDPVISFFQAN</sequence>
<feature type="chain" id="PRO_5010212005" description="Lipase" evidence="4">
    <location>
        <begin position="22"/>
        <end position="404"/>
    </location>
</feature>
<dbReference type="OrthoDB" id="9974421at2759"/>
<evidence type="ECO:0000256" key="3">
    <source>
        <dbReference type="PIRSR" id="PIRSR000862-1"/>
    </source>
</evidence>
<keyword evidence="4" id="KW-0732">Signal</keyword>
<dbReference type="GO" id="GO:0016788">
    <property type="term" value="F:hydrolase activity, acting on ester bonds"/>
    <property type="evidence" value="ECO:0007669"/>
    <property type="project" value="InterPro"/>
</dbReference>
<dbReference type="PANTHER" id="PTHR11005">
    <property type="entry name" value="LYSOSOMAL ACID LIPASE-RELATED"/>
    <property type="match status" value="1"/>
</dbReference>
<organism evidence="6 7">
    <name type="scientific">Vigna radiata var. radiata</name>
    <name type="common">Mung bean</name>
    <name type="synonym">Phaseolus aureus</name>
    <dbReference type="NCBI Taxonomy" id="3916"/>
    <lineage>
        <taxon>Eukaryota</taxon>
        <taxon>Viridiplantae</taxon>
        <taxon>Streptophyta</taxon>
        <taxon>Embryophyta</taxon>
        <taxon>Tracheophyta</taxon>
        <taxon>Spermatophyta</taxon>
        <taxon>Magnoliopsida</taxon>
        <taxon>eudicotyledons</taxon>
        <taxon>Gunneridae</taxon>
        <taxon>Pentapetalae</taxon>
        <taxon>rosids</taxon>
        <taxon>fabids</taxon>
        <taxon>Fabales</taxon>
        <taxon>Fabaceae</taxon>
        <taxon>Papilionoideae</taxon>
        <taxon>50 kb inversion clade</taxon>
        <taxon>NPAAA clade</taxon>
        <taxon>indigoferoid/millettioid clade</taxon>
        <taxon>Phaseoleae</taxon>
        <taxon>Vigna</taxon>
    </lineage>
</organism>
<dbReference type="Proteomes" id="UP000087766">
    <property type="component" value="Unplaced"/>
</dbReference>
<keyword evidence="2" id="KW-0443">Lipid metabolism</keyword>
<dbReference type="SUPFAM" id="SSF53474">
    <property type="entry name" value="alpha/beta-Hydrolases"/>
    <property type="match status" value="1"/>
</dbReference>